<reference evidence="5" key="1">
    <citation type="submission" date="2010-02" db="EMBL/GenBank/DDBJ databases">
        <title>Sequencing and annotation of the Blastocystis hominis genome.</title>
        <authorList>
            <person name="Wincker P."/>
        </authorList>
    </citation>
    <scope>NUCLEOTIDE SEQUENCE</scope>
    <source>
        <strain evidence="5">Singapore isolate B</strain>
    </source>
</reference>
<dbReference type="EMBL" id="FN668638">
    <property type="protein sequence ID" value="CBK20079.2"/>
    <property type="molecule type" value="Genomic_DNA"/>
</dbReference>
<dbReference type="PANTHER" id="PTHR10965:SF0">
    <property type="entry name" value="LARGE RIBOSOMAL SUBUNIT PROTEIN EL38"/>
    <property type="match status" value="1"/>
</dbReference>
<dbReference type="GO" id="GO:0003735">
    <property type="term" value="F:structural constituent of ribosome"/>
    <property type="evidence" value="ECO:0007669"/>
    <property type="project" value="InterPro"/>
</dbReference>
<evidence type="ECO:0000313" key="6">
    <source>
        <dbReference type="Proteomes" id="UP000008312"/>
    </source>
</evidence>
<keyword evidence="2 4" id="KW-0689">Ribosomal protein</keyword>
<dbReference type="InterPro" id="IPR002675">
    <property type="entry name" value="Ribosomal_eL38"/>
</dbReference>
<organism evidence="5">
    <name type="scientific">Blastocystis hominis</name>
    <dbReference type="NCBI Taxonomy" id="12968"/>
    <lineage>
        <taxon>Eukaryota</taxon>
        <taxon>Sar</taxon>
        <taxon>Stramenopiles</taxon>
        <taxon>Bigyra</taxon>
        <taxon>Opalozoa</taxon>
        <taxon>Opalinata</taxon>
        <taxon>Blastocystidae</taxon>
        <taxon>Blastocystis</taxon>
    </lineage>
</organism>
<proteinExistence type="inferred from homology"/>
<protein>
    <recommendedName>
        <fullName evidence="7">Ribosomal protein L38e</fullName>
    </recommendedName>
</protein>
<accession>D8LW90</accession>
<dbReference type="Proteomes" id="UP000008312">
    <property type="component" value="Unassembled WGS sequence"/>
</dbReference>
<comment type="similarity">
    <text evidence="1 4">Belongs to the eukaryotic ribosomal protein eL38 family.</text>
</comment>
<dbReference type="InterPro" id="IPR038464">
    <property type="entry name" value="Ribosomal_eL38_sf"/>
</dbReference>
<dbReference type="GeneID" id="24917771"/>
<keyword evidence="3 4" id="KW-0687">Ribonucleoprotein</keyword>
<dbReference type="Pfam" id="PF01781">
    <property type="entry name" value="Ribosomal_L38e"/>
    <property type="match status" value="1"/>
</dbReference>
<dbReference type="PANTHER" id="PTHR10965">
    <property type="entry name" value="60S RIBOSOMAL PROTEIN L38"/>
    <property type="match status" value="1"/>
</dbReference>
<evidence type="ECO:0008006" key="7">
    <source>
        <dbReference type="Google" id="ProtNLM"/>
    </source>
</evidence>
<dbReference type="InParanoid" id="D8LW90"/>
<evidence type="ECO:0000313" key="5">
    <source>
        <dbReference type="EMBL" id="CBK20079.2"/>
    </source>
</evidence>
<dbReference type="FunFam" id="3.30.720.90:FF:000001">
    <property type="entry name" value="60S ribosomal protein L38"/>
    <property type="match status" value="1"/>
</dbReference>
<evidence type="ECO:0000256" key="1">
    <source>
        <dbReference type="ARBA" id="ARBA00007803"/>
    </source>
</evidence>
<evidence type="ECO:0000256" key="3">
    <source>
        <dbReference type="ARBA" id="ARBA00023274"/>
    </source>
</evidence>
<evidence type="ECO:0000256" key="2">
    <source>
        <dbReference type="ARBA" id="ARBA00022980"/>
    </source>
</evidence>
<dbReference type="OrthoDB" id="10258478at2759"/>
<dbReference type="GO" id="GO:0006412">
    <property type="term" value="P:translation"/>
    <property type="evidence" value="ECO:0007669"/>
    <property type="project" value="InterPro"/>
</dbReference>
<evidence type="ECO:0000256" key="4">
    <source>
        <dbReference type="RuleBase" id="RU003445"/>
    </source>
</evidence>
<keyword evidence="6" id="KW-1185">Reference proteome</keyword>
<dbReference type="GO" id="GO:0022618">
    <property type="term" value="P:protein-RNA complex assembly"/>
    <property type="evidence" value="ECO:0007669"/>
    <property type="project" value="TreeGrafter"/>
</dbReference>
<name>D8LW90_BLAHO</name>
<dbReference type="GO" id="GO:0022625">
    <property type="term" value="C:cytosolic large ribosomal subunit"/>
    <property type="evidence" value="ECO:0007669"/>
    <property type="project" value="TreeGrafter"/>
</dbReference>
<dbReference type="FunCoup" id="D8LW90">
    <property type="interactions" value="513"/>
</dbReference>
<sequence length="125" mass="14377">MSSHSKDCKYTLEKNELVVGMQTFNNIMQVYSISRGSNCFFSRKIAISNLYLQMPKEIKDVREFITAARRKDASMIKIKKNKSGETKFKVRCSKYLYTLVVKDANKAEKLAKTLPPGIMLKKIDN</sequence>
<dbReference type="AlphaFoldDB" id="D8LW90"/>
<dbReference type="Gene3D" id="3.30.720.90">
    <property type="match status" value="1"/>
</dbReference>
<dbReference type="RefSeq" id="XP_012894127.1">
    <property type="nucleotide sequence ID" value="XM_013038673.1"/>
</dbReference>
<gene>
    <name evidence="5" type="ORF">GSBLH_T00000462001</name>
</gene>